<comment type="caution">
    <text evidence="1">The sequence shown here is derived from an EMBL/GenBank/DDBJ whole genome shotgun (WGS) entry which is preliminary data.</text>
</comment>
<name>A0A7W6H6Y7_9HYPH</name>
<keyword evidence="2" id="KW-1185">Reference proteome</keyword>
<dbReference type="Proteomes" id="UP000542776">
    <property type="component" value="Unassembled WGS sequence"/>
</dbReference>
<dbReference type="AlphaFoldDB" id="A0A7W6H6Y7"/>
<organism evidence="1 2">
    <name type="scientific">Aureimonas pseudogalii</name>
    <dbReference type="NCBI Taxonomy" id="1744844"/>
    <lineage>
        <taxon>Bacteria</taxon>
        <taxon>Pseudomonadati</taxon>
        <taxon>Pseudomonadota</taxon>
        <taxon>Alphaproteobacteria</taxon>
        <taxon>Hyphomicrobiales</taxon>
        <taxon>Aurantimonadaceae</taxon>
        <taxon>Aureimonas</taxon>
    </lineage>
</organism>
<evidence type="ECO:0000313" key="2">
    <source>
        <dbReference type="Proteomes" id="UP000542776"/>
    </source>
</evidence>
<gene>
    <name evidence="1" type="ORF">GGR04_003579</name>
</gene>
<proteinExistence type="predicted"/>
<protein>
    <submittedName>
        <fullName evidence="1">Uncharacterized protein</fullName>
    </submittedName>
</protein>
<dbReference type="RefSeq" id="WP_062205634.1">
    <property type="nucleotide sequence ID" value="NZ_JACIEK010000011.1"/>
</dbReference>
<reference evidence="1 2" key="1">
    <citation type="submission" date="2020-08" db="EMBL/GenBank/DDBJ databases">
        <title>Genomic Encyclopedia of Type Strains, Phase IV (KMG-IV): sequencing the most valuable type-strain genomes for metagenomic binning, comparative biology and taxonomic classification.</title>
        <authorList>
            <person name="Goeker M."/>
        </authorList>
    </citation>
    <scope>NUCLEOTIDE SEQUENCE [LARGE SCALE GENOMIC DNA]</scope>
    <source>
        <strain evidence="1 2">DSM 102238</strain>
    </source>
</reference>
<evidence type="ECO:0000313" key="1">
    <source>
        <dbReference type="EMBL" id="MBB3999709.1"/>
    </source>
</evidence>
<sequence length="131" mass="15398">MDIEKDLTPSREGDRPPYADRWHTLSDWMRVNMRSKDPRYWTAEFPHEVTGTEIEGAAGVPRGWTVQLFVIDSDDEVRAEVRAFFFAPDRSVTVSVMQMPDDVAARKDLYRRYVWESRDLAAEMWERREAA</sequence>
<dbReference type="EMBL" id="JACIEK010000011">
    <property type="protein sequence ID" value="MBB3999709.1"/>
    <property type="molecule type" value="Genomic_DNA"/>
</dbReference>
<accession>A0A7W6H6Y7</accession>